<dbReference type="Proteomes" id="UP000054560">
    <property type="component" value="Unassembled WGS sequence"/>
</dbReference>
<name>A0A0L0G0U9_9EUKA</name>
<feature type="compositionally biased region" description="Polar residues" evidence="1">
    <location>
        <begin position="112"/>
        <end position="126"/>
    </location>
</feature>
<dbReference type="EMBL" id="KQ241902">
    <property type="protein sequence ID" value="KNC82690.1"/>
    <property type="molecule type" value="Genomic_DNA"/>
</dbReference>
<reference evidence="2 3" key="1">
    <citation type="submission" date="2011-02" db="EMBL/GenBank/DDBJ databases">
        <title>The Genome Sequence of Sphaeroforma arctica JP610.</title>
        <authorList>
            <consortium name="The Broad Institute Genome Sequencing Platform"/>
            <person name="Russ C."/>
            <person name="Cuomo C."/>
            <person name="Young S.K."/>
            <person name="Zeng Q."/>
            <person name="Gargeya S."/>
            <person name="Alvarado L."/>
            <person name="Berlin A."/>
            <person name="Chapman S.B."/>
            <person name="Chen Z."/>
            <person name="Freedman E."/>
            <person name="Gellesch M."/>
            <person name="Goldberg J."/>
            <person name="Griggs A."/>
            <person name="Gujja S."/>
            <person name="Heilman E."/>
            <person name="Heiman D."/>
            <person name="Howarth C."/>
            <person name="Mehta T."/>
            <person name="Neiman D."/>
            <person name="Pearson M."/>
            <person name="Roberts A."/>
            <person name="Saif S."/>
            <person name="Shea T."/>
            <person name="Shenoy N."/>
            <person name="Sisk P."/>
            <person name="Stolte C."/>
            <person name="Sykes S."/>
            <person name="White J."/>
            <person name="Yandava C."/>
            <person name="Burger G."/>
            <person name="Gray M.W."/>
            <person name="Holland P.W.H."/>
            <person name="King N."/>
            <person name="Lang F.B.F."/>
            <person name="Roger A.J."/>
            <person name="Ruiz-Trillo I."/>
            <person name="Haas B."/>
            <person name="Nusbaum C."/>
            <person name="Birren B."/>
        </authorList>
    </citation>
    <scope>NUCLEOTIDE SEQUENCE [LARGE SCALE GENOMIC DNA]</scope>
    <source>
        <strain evidence="2 3">JP610</strain>
    </source>
</reference>
<feature type="compositionally biased region" description="Basic and acidic residues" evidence="1">
    <location>
        <begin position="96"/>
        <end position="106"/>
    </location>
</feature>
<evidence type="ECO:0000256" key="1">
    <source>
        <dbReference type="SAM" id="MobiDB-lite"/>
    </source>
</evidence>
<feature type="region of interest" description="Disordered" evidence="1">
    <location>
        <begin position="96"/>
        <end position="126"/>
    </location>
</feature>
<dbReference type="RefSeq" id="XP_014156592.1">
    <property type="nucleotide sequence ID" value="XM_014301117.1"/>
</dbReference>
<dbReference type="AlphaFoldDB" id="A0A0L0G0U9"/>
<dbReference type="GeneID" id="25905533"/>
<proteinExistence type="predicted"/>
<organism evidence="2 3">
    <name type="scientific">Sphaeroforma arctica JP610</name>
    <dbReference type="NCBI Taxonomy" id="667725"/>
    <lineage>
        <taxon>Eukaryota</taxon>
        <taxon>Ichthyosporea</taxon>
        <taxon>Ichthyophonida</taxon>
        <taxon>Sphaeroforma</taxon>
    </lineage>
</organism>
<evidence type="ECO:0000313" key="2">
    <source>
        <dbReference type="EMBL" id="KNC82690.1"/>
    </source>
</evidence>
<keyword evidence="3" id="KW-1185">Reference proteome</keyword>
<protein>
    <submittedName>
        <fullName evidence="2">Uncharacterized protein</fullName>
    </submittedName>
</protein>
<evidence type="ECO:0000313" key="3">
    <source>
        <dbReference type="Proteomes" id="UP000054560"/>
    </source>
</evidence>
<accession>A0A0L0G0U9</accession>
<gene>
    <name evidence="2" type="ORF">SARC_05029</name>
</gene>
<sequence length="126" mass="13210">MAGEGIEKGPCSRCARTTEPYKLSVVSQSPTVAKMAGEGKHQDGTGIGFPLSPKYMLSTGGTTKGIFISLLQNIGNNVAPVQTGATTTAFTSAKDFKYDKKQKVESHGGQARSKTSPSETVKMSPP</sequence>